<evidence type="ECO:0000313" key="2">
    <source>
        <dbReference type="EMBL" id="MFK4264983.1"/>
    </source>
</evidence>
<comment type="caution">
    <text evidence="2">The sequence shown here is derived from an EMBL/GenBank/DDBJ whole genome shotgun (WGS) entry which is preliminary data.</text>
</comment>
<keyword evidence="2" id="KW-0413">Isomerase</keyword>
<evidence type="ECO:0000313" key="3">
    <source>
        <dbReference type="Proteomes" id="UP001620295"/>
    </source>
</evidence>
<dbReference type="InterPro" id="IPR017517">
    <property type="entry name" value="Maleyloyr_isom"/>
</dbReference>
<dbReference type="Gene3D" id="1.20.120.450">
    <property type="entry name" value="dinb family like domain"/>
    <property type="match status" value="1"/>
</dbReference>
<reference evidence="2 3" key="1">
    <citation type="submission" date="2024-11" db="EMBL/GenBank/DDBJ databases">
        <title>The Natural Products Discovery Center: Release of the First 8490 Sequenced Strains for Exploring Actinobacteria Biosynthetic Diversity.</title>
        <authorList>
            <person name="Kalkreuter E."/>
            <person name="Kautsar S.A."/>
            <person name="Yang D."/>
            <person name="Bader C.D."/>
            <person name="Teijaro C.N."/>
            <person name="Fluegel L."/>
            <person name="Davis C.M."/>
            <person name="Simpson J.R."/>
            <person name="Lauterbach L."/>
            <person name="Steele A.D."/>
            <person name="Gui C."/>
            <person name="Meng S."/>
            <person name="Li G."/>
            <person name="Viehrig K."/>
            <person name="Ye F."/>
            <person name="Su P."/>
            <person name="Kiefer A.F."/>
            <person name="Nichols A."/>
            <person name="Cepeda A.J."/>
            <person name="Yan W."/>
            <person name="Fan B."/>
            <person name="Jiang Y."/>
            <person name="Adhikari A."/>
            <person name="Zheng C.-J."/>
            <person name="Schuster L."/>
            <person name="Cowan T.M."/>
            <person name="Smanski M.J."/>
            <person name="Chevrette M.G."/>
            <person name="De Carvalho L.P.S."/>
            <person name="Shen B."/>
        </authorList>
    </citation>
    <scope>NUCLEOTIDE SEQUENCE [LARGE SCALE GENOMIC DNA]</scope>
    <source>
        <strain evidence="2 3">NPDC020863</strain>
    </source>
</reference>
<dbReference type="GO" id="GO:0016853">
    <property type="term" value="F:isomerase activity"/>
    <property type="evidence" value="ECO:0007669"/>
    <property type="project" value="UniProtKB-KW"/>
</dbReference>
<dbReference type="Pfam" id="PF11716">
    <property type="entry name" value="MDMPI_N"/>
    <property type="match status" value="1"/>
</dbReference>
<dbReference type="InterPro" id="IPR024344">
    <property type="entry name" value="MDMPI_metal-binding"/>
</dbReference>
<proteinExistence type="predicted"/>
<organism evidence="2 3">
    <name type="scientific">Streptomyces milbemycinicus</name>
    <dbReference type="NCBI Taxonomy" id="476552"/>
    <lineage>
        <taxon>Bacteria</taxon>
        <taxon>Bacillati</taxon>
        <taxon>Actinomycetota</taxon>
        <taxon>Actinomycetes</taxon>
        <taxon>Kitasatosporales</taxon>
        <taxon>Streptomycetaceae</taxon>
        <taxon>Streptomyces</taxon>
    </lineage>
</organism>
<sequence length="229" mass="25254">MDQDRVLEAFRLEAGQLTKAVAGLPEAEWDRPTRCEPWSVRELLGHVRIVIAWLPQMLDNPAPDSAEIAAAGYYRPDDRFSPQTNATRIDLARNHAAECANGAALADDFAATWQRVDRLCRDQPENRVVRTRHGDAMLLSEFLITRVVEVAVHGLDVAEALGYEPWLTAEAGTVVRELLLGSGSGQLAAVRELGWDETTFLRKATGRAALDATETAQVERLGVQWLTLG</sequence>
<feature type="domain" description="Mycothiol-dependent maleylpyruvate isomerase metal-binding" evidence="1">
    <location>
        <begin position="11"/>
        <end position="158"/>
    </location>
</feature>
<protein>
    <submittedName>
        <fullName evidence="2">Maleylpyruvate isomerase N-terminal domain-containing protein</fullName>
    </submittedName>
</protein>
<dbReference type="NCBIfam" id="TIGR03083">
    <property type="entry name" value="maleylpyruvate isomerase family mycothiol-dependent enzyme"/>
    <property type="match status" value="1"/>
</dbReference>
<evidence type="ECO:0000259" key="1">
    <source>
        <dbReference type="Pfam" id="PF11716"/>
    </source>
</evidence>
<dbReference type="SUPFAM" id="SSF109854">
    <property type="entry name" value="DinB/YfiT-like putative metalloenzymes"/>
    <property type="match status" value="1"/>
</dbReference>
<accession>A0ABW8LGE7</accession>
<keyword evidence="3" id="KW-1185">Reference proteome</keyword>
<gene>
    <name evidence="2" type="ORF">ACI2L5_08560</name>
</gene>
<dbReference type="EMBL" id="JBJDQH010000003">
    <property type="protein sequence ID" value="MFK4264983.1"/>
    <property type="molecule type" value="Genomic_DNA"/>
</dbReference>
<name>A0ABW8LGE7_9ACTN</name>
<dbReference type="InterPro" id="IPR034660">
    <property type="entry name" value="DinB/YfiT-like"/>
</dbReference>
<dbReference type="RefSeq" id="WP_404745951.1">
    <property type="nucleotide sequence ID" value="NZ_JBJDQH010000003.1"/>
</dbReference>
<dbReference type="Proteomes" id="UP001620295">
    <property type="component" value="Unassembled WGS sequence"/>
</dbReference>